<evidence type="ECO:0000313" key="2">
    <source>
        <dbReference type="Proteomes" id="UP000679335"/>
    </source>
</evidence>
<protein>
    <submittedName>
        <fullName evidence="1">Uncharacterized protein</fullName>
    </submittedName>
</protein>
<dbReference type="Proteomes" id="UP000679335">
    <property type="component" value="Chromosome"/>
</dbReference>
<dbReference type="EMBL" id="CP076023">
    <property type="protein sequence ID" value="QWC16207.1"/>
    <property type="molecule type" value="Genomic_DNA"/>
</dbReference>
<dbReference type="RefSeq" id="WP_208196771.1">
    <property type="nucleotide sequence ID" value="NZ_CP076023.1"/>
</dbReference>
<sequence>MSAMRWDDVSDLFDPDTMGTLPDGWVDGTTVADWQALFDLVRTGPWPWRCLDDRTEIELPAAAELPLRPDDAATVVLHVEVAPDAWVVFWFLGPGRIDFDLDLRLLQGQERLDRFCELLRSLSHALGKSVWLGPEGASDDPVLGFDVTADRMVRLAARVS</sequence>
<gene>
    <name evidence="1" type="ORF">KKR89_00530</name>
</gene>
<accession>A0ABX8GKH0</accession>
<organism evidence="1 2">
    <name type="scientific">Cellulomonas dongxiuzhuiae</name>
    <dbReference type="NCBI Taxonomy" id="2819979"/>
    <lineage>
        <taxon>Bacteria</taxon>
        <taxon>Bacillati</taxon>
        <taxon>Actinomycetota</taxon>
        <taxon>Actinomycetes</taxon>
        <taxon>Micrococcales</taxon>
        <taxon>Cellulomonadaceae</taxon>
        <taxon>Cellulomonas</taxon>
    </lineage>
</organism>
<proteinExistence type="predicted"/>
<evidence type="ECO:0000313" key="1">
    <source>
        <dbReference type="EMBL" id="QWC16207.1"/>
    </source>
</evidence>
<keyword evidence="2" id="KW-1185">Reference proteome</keyword>
<reference evidence="1 2" key="1">
    <citation type="submission" date="2021-05" db="EMBL/GenBank/DDBJ databases">
        <title>Novel species in genus Cellulomonas.</title>
        <authorList>
            <person name="Zhang G."/>
        </authorList>
    </citation>
    <scope>NUCLEOTIDE SEQUENCE [LARGE SCALE GENOMIC DNA]</scope>
    <source>
        <strain evidence="2">zg-ZUI157</strain>
    </source>
</reference>
<name>A0ABX8GKH0_9CELL</name>